<gene>
    <name evidence="5" type="ORF">PBK173_000021400</name>
    <name evidence="9" type="ORF">PBNK65E_000019200</name>
    <name evidence="6" type="ORF">PBNK65NY_000018900</name>
    <name evidence="7" type="ORF">PBSP11A_000019000</name>
    <name evidence="8" type="ORF">PBSP11RLL_000019200</name>
</gene>
<dbReference type="AlphaFoldDB" id="A0A0Y9TJK6"/>
<evidence type="ECO:0000256" key="2">
    <source>
        <dbReference type="PROSITE-ProRule" id="PRU00035"/>
    </source>
</evidence>
<dbReference type="OrthoDB" id="21449at2759"/>
<dbReference type="CDD" id="cd04369">
    <property type="entry name" value="Bromodomain"/>
    <property type="match status" value="1"/>
</dbReference>
<evidence type="ECO:0000313" key="13">
    <source>
        <dbReference type="Proteomes" id="UP000220214"/>
    </source>
</evidence>
<dbReference type="Proteomes" id="UP000219974">
    <property type="component" value="Chromosome 2"/>
</dbReference>
<dbReference type="EMBL" id="LT608250">
    <property type="protein sequence ID" value="SCM15182.1"/>
    <property type="molecule type" value="Genomic_DNA"/>
</dbReference>
<dbReference type="EMBL" id="LT160022">
    <property type="protein sequence ID" value="CXH86023.1"/>
    <property type="molecule type" value="Genomic_DNA"/>
</dbReference>
<feature type="compositionally biased region" description="Basic and acidic residues" evidence="3">
    <location>
        <begin position="108"/>
        <end position="130"/>
    </location>
</feature>
<feature type="domain" description="Bromo" evidence="4">
    <location>
        <begin position="453"/>
        <end position="529"/>
    </location>
</feature>
<dbReference type="Gene3D" id="1.20.920.10">
    <property type="entry name" value="Bromodomain-like"/>
    <property type="match status" value="2"/>
</dbReference>
<evidence type="ECO:0000313" key="5">
    <source>
        <dbReference type="EMBL" id="CXH86023.1"/>
    </source>
</evidence>
<dbReference type="Proteomes" id="UP000220214">
    <property type="component" value="Chromosome 2"/>
</dbReference>
<evidence type="ECO:0000313" key="7">
    <source>
        <dbReference type="EMBL" id="SCM15182.1"/>
    </source>
</evidence>
<name>A0A0Y9TJK6_PLABE</name>
<sequence>METRRSLRAKKQNPVEKENKNGNIKGNEKNNKKKTTEIINSGINVSRKKAEENKPIKNKNVIKPRIVLRKQTNSIDAVNFSEYDEKEKVSELKNKNNNKIIDKSIKSNKSKDDIKEAGDAKKDPKTDPKKGIIHFNKNGNNNLKENQTIINRSIKRRLSQLLDRLKKEKLFECLNDISDYSEIFIDNKEKQRNEKDVETGKCIDASIIKKINVDIIHSKLHYEMYKDENEFNNDILLLFDNAINIIKSEKNKKEKINLYKMRKNAFKNYQTEFHKLLISTRGTKEAKNILLSFNEYYEKDEKYFSKIFENGDEKINNEVNVMDNISDIVKIKEKDNIDYIKDGSNKKRSSFLRLKLKLDNIKIEELNNVETDNKHSAHLTLKQKEKESIHIDELEVEKDIKNNDKNREEKCNNVNSNLVIKKTVHNQINKSENKRIINQWENILKNNILKILKNDSNSVYFKIPVLNDRNINEQIKKEYKLKIEKPMDYTTVSNNLLNGIYKNPNEIYNDIKLIFKNCLDFNPDITPNKYIINAAKNSDDKFENLWNKWKNKIYDSYYDMNNKIFNINNYVDYFKKKKIKNKKYTSIYSIWINYLINNKIDIIEFCKIRNIDIHKLNENTTCPINIEKLNLIDFKNTTEENNLCFFIFKEEYKNIYGKNPPSCFMKNVDDKEKCNYEYIDNCEEKLKREAENKKIKISLKSNLKERTDFPDEIKKKKQIYPKILNKWKEIYNNVIYFYENIFDNYLENKKSYMIKCENNTFLTNCFYFKNVLENLEEFINIPEIDGKTDIKCNDKIKDSFGNTYIKEINDVGLVENDVRLNACEDVVNIQNVKVTIERNKRKFEKHPCISISLKRKKSKEMHIPICQEFQTGSDSTDFGEGEKLTELNKSDKMDELNKSDKMDELNKSDKMVESVLFNINNRNFYNFHGLFDKMSNFNEKLFLKKEKTILINLNLNYSAIDSPSYSPINNTYFYNYNFDNNFFFFIKSSFKLNLYIKIKRKNIYINNENYVEHLKIQLINKCKQNKQIKLYISNNSPTRNNNNLIYFLEKAFNDFHTQNLPNNSMRVHYSANKVSELISQIQMYIKKIDALLRIDNDKETNITTINILKKKTF</sequence>
<dbReference type="GO" id="GO:0035267">
    <property type="term" value="C:NuA4 histone acetyltransferase complex"/>
    <property type="evidence" value="ECO:0007669"/>
    <property type="project" value="TreeGrafter"/>
</dbReference>
<organism evidence="5 10">
    <name type="scientific">Plasmodium berghei</name>
    <dbReference type="NCBI Taxonomy" id="5821"/>
    <lineage>
        <taxon>Eukaryota</taxon>
        <taxon>Sar</taxon>
        <taxon>Alveolata</taxon>
        <taxon>Apicomplexa</taxon>
        <taxon>Aconoidasida</taxon>
        <taxon>Haemosporida</taxon>
        <taxon>Plasmodiidae</taxon>
        <taxon>Plasmodium</taxon>
        <taxon>Plasmodium (Vinckeia)</taxon>
    </lineage>
</organism>
<evidence type="ECO:0000313" key="12">
    <source>
        <dbReference type="Proteomes" id="UP000219974"/>
    </source>
</evidence>
<evidence type="ECO:0000313" key="9">
    <source>
        <dbReference type="EMBL" id="SCN21799.1"/>
    </source>
</evidence>
<dbReference type="InterPro" id="IPR036427">
    <property type="entry name" value="Bromodomain-like_sf"/>
</dbReference>
<dbReference type="EMBL" id="LT614628">
    <property type="protein sequence ID" value="SCN21799.1"/>
    <property type="molecule type" value="Genomic_DNA"/>
</dbReference>
<feature type="compositionally biased region" description="Basic residues" evidence="3">
    <location>
        <begin position="1"/>
        <end position="11"/>
    </location>
</feature>
<dbReference type="Proteomes" id="UP000069549">
    <property type="component" value="Chromosome 2"/>
</dbReference>
<evidence type="ECO:0000313" key="8">
    <source>
        <dbReference type="EMBL" id="SCM16977.1"/>
    </source>
</evidence>
<dbReference type="PANTHER" id="PTHR15398">
    <property type="entry name" value="BROMODOMAIN-CONTAINING PROTEIN 8"/>
    <property type="match status" value="1"/>
</dbReference>
<dbReference type="Pfam" id="PF00439">
    <property type="entry name" value="Bromodomain"/>
    <property type="match status" value="1"/>
</dbReference>
<protein>
    <submittedName>
        <fullName evidence="5">Bromodomain protein, putative</fullName>
    </submittedName>
</protein>
<reference evidence="5 10" key="1">
    <citation type="submission" date="2016-02" db="EMBL/GenBank/DDBJ databases">
        <authorList>
            <consortium name="Pathogen Informatics"/>
        </authorList>
    </citation>
    <scope>NUCLEOTIDE SEQUENCE [LARGE SCALE GENOMIC DNA]</scope>
    <source>
        <strain evidence="5 10">K173</strain>
        <strain evidence="6 14">NK65 ny</strain>
        <strain evidence="9 13">NK65e</strain>
        <strain evidence="7 11">SP11 Antwerpcl1</strain>
        <strain evidence="8 12">SP11 RLL</strain>
    </source>
</reference>
<dbReference type="PROSITE" id="PS50014">
    <property type="entry name" value="BROMODOMAIN_2"/>
    <property type="match status" value="1"/>
</dbReference>
<dbReference type="OMA" id="NVFLADC"/>
<accession>A0A0Y9TJK6</accession>
<evidence type="ECO:0000313" key="10">
    <source>
        <dbReference type="Proteomes" id="UP000069549"/>
    </source>
</evidence>
<dbReference type="Proteomes" id="UP000516480">
    <property type="component" value="Chromosome 2"/>
</dbReference>
<dbReference type="SUPFAM" id="SSF47370">
    <property type="entry name" value="Bromodomain"/>
    <property type="match status" value="1"/>
</dbReference>
<feature type="region of interest" description="Disordered" evidence="3">
    <location>
        <begin position="1"/>
        <end position="41"/>
    </location>
</feature>
<keyword evidence="1 2" id="KW-0103">Bromodomain</keyword>
<dbReference type="EMBL" id="LT608266">
    <property type="protein sequence ID" value="SCM16977.1"/>
    <property type="molecule type" value="Genomic_DNA"/>
</dbReference>
<evidence type="ECO:0000313" key="11">
    <source>
        <dbReference type="Proteomes" id="UP000219860"/>
    </source>
</evidence>
<feature type="region of interest" description="Disordered" evidence="3">
    <location>
        <begin position="108"/>
        <end position="138"/>
    </location>
</feature>
<dbReference type="Proteomes" id="UP000219860">
    <property type="component" value="Chromosome 2"/>
</dbReference>
<dbReference type="VEuPathDB" id="PlasmoDB:PBANKA_0203200"/>
<dbReference type="InterPro" id="IPR001487">
    <property type="entry name" value="Bromodomain"/>
</dbReference>
<evidence type="ECO:0000313" key="6">
    <source>
        <dbReference type="EMBL" id="SCL89938.1"/>
    </source>
</evidence>
<evidence type="ECO:0000313" key="14">
    <source>
        <dbReference type="Proteomes" id="UP000516480"/>
    </source>
</evidence>
<feature type="compositionally biased region" description="Basic and acidic residues" evidence="3">
    <location>
        <begin position="13"/>
        <end position="36"/>
    </location>
</feature>
<dbReference type="PANTHER" id="PTHR15398:SF4">
    <property type="entry name" value="BROMODOMAIN-CONTAINING PROTEIN 8 ISOFORM X1"/>
    <property type="match status" value="1"/>
</dbReference>
<evidence type="ECO:0000256" key="1">
    <source>
        <dbReference type="ARBA" id="ARBA00023117"/>
    </source>
</evidence>
<evidence type="ECO:0000256" key="3">
    <source>
        <dbReference type="SAM" id="MobiDB-lite"/>
    </source>
</evidence>
<proteinExistence type="predicted"/>
<dbReference type="EMBL" id="LT608138">
    <property type="protein sequence ID" value="SCL89938.1"/>
    <property type="molecule type" value="Genomic_DNA"/>
</dbReference>
<dbReference type="SMART" id="SM00297">
    <property type="entry name" value="BROMO"/>
    <property type="match status" value="1"/>
</dbReference>
<evidence type="ECO:0000259" key="4">
    <source>
        <dbReference type="PROSITE" id="PS50014"/>
    </source>
</evidence>